<proteinExistence type="predicted"/>
<comment type="caution">
    <text evidence="2">The sequence shown here is derived from an EMBL/GenBank/DDBJ whole genome shotgun (WGS) entry which is preliminary data.</text>
</comment>
<dbReference type="OrthoDB" id="185373at2759"/>
<accession>A0A5J4YRY6</accession>
<name>A0A5J4YRY6_PORPP</name>
<protein>
    <submittedName>
        <fullName evidence="2">Uncharacterized protein</fullName>
    </submittedName>
</protein>
<keyword evidence="3" id="KW-1185">Reference proteome</keyword>
<reference evidence="3" key="1">
    <citation type="journal article" date="2019" name="Nat. Commun.">
        <title>Expansion of phycobilisome linker gene families in mesophilic red algae.</title>
        <authorList>
            <person name="Lee J."/>
            <person name="Kim D."/>
            <person name="Bhattacharya D."/>
            <person name="Yoon H.S."/>
        </authorList>
    </citation>
    <scope>NUCLEOTIDE SEQUENCE [LARGE SCALE GENOMIC DNA]</scope>
    <source>
        <strain evidence="3">CCMP 1328</strain>
    </source>
</reference>
<evidence type="ECO:0000313" key="2">
    <source>
        <dbReference type="EMBL" id="KAA8493454.1"/>
    </source>
</evidence>
<dbReference type="AlphaFoldDB" id="A0A5J4YRY6"/>
<organism evidence="2 3">
    <name type="scientific">Porphyridium purpureum</name>
    <name type="common">Red alga</name>
    <name type="synonym">Porphyridium cruentum</name>
    <dbReference type="NCBI Taxonomy" id="35688"/>
    <lineage>
        <taxon>Eukaryota</taxon>
        <taxon>Rhodophyta</taxon>
        <taxon>Bangiophyceae</taxon>
        <taxon>Porphyridiales</taxon>
        <taxon>Porphyridiaceae</taxon>
        <taxon>Porphyridium</taxon>
    </lineage>
</organism>
<evidence type="ECO:0000313" key="3">
    <source>
        <dbReference type="Proteomes" id="UP000324585"/>
    </source>
</evidence>
<sequence length="747" mass="84996">MNVVAVRRLCASVWRCTHAAEVRANVGPSGVVAAHREIRSFAFFTAMKHGIDTAVHVGIGQMLRRVAHPLRSAYGAPLGYAAGSATEYYGARALHYKARRKREKLAKRNESRAPRKLPRKSFDPDKFNANTRRLNNRLRYVLEKKDGCMRRLRRVLAERGCAPYDEWTVSFLLRIARKTHDVPGSVRLQLAIRALQRARADRAALDDQKVLLLIPLARLAGYKVNILRAVVRYMQTERQHTFSRVVYRHLAVYFGQCGRHELMLQTVSEMRALHGHSMHMPETFLELMRHFLMLDLPDCAWRVWRSLRATPLEIKRILSKPLLEAGAKTCHLTSARLVHLDKDAAGSNQEGADEITNEARWIMRVYDKNRTVPSKEVLFALASVLIRGGCLEEARTHMLRTIEMRNVLHANLIYEYLEICADRGASSELLPLCQIVTAARNIGFNLRDRVPLLRDYLHTLYLRVRFADGSELEPKLVAESAQKVFFYWRLEDPLMASYVVYMSACTGQLSLALRIADTCHHEHGSKSANRILRSFAYEALVEQSVQDGEDAIDRAVQLVLSNEPVDMVDPHVAAFAASVYIHTFARVGRFDLSTKVFKTFCARTFAADMDVCSAYLYELGMAGQLADAVGIFRTLYARRQRRPLGYMTYSALAATLLRNAYSPQLSAALLAELLDILQRYVAVKNRPELRPCEADLDIIICRGFPLKGDRTEPIRDEAALRDRRKSENIRKLQAQVRELQDVLAARR</sequence>
<feature type="region of interest" description="Disordered" evidence="1">
    <location>
        <begin position="100"/>
        <end position="128"/>
    </location>
</feature>
<gene>
    <name evidence="2" type="ORF">FVE85_8899</name>
</gene>
<evidence type="ECO:0000256" key="1">
    <source>
        <dbReference type="SAM" id="MobiDB-lite"/>
    </source>
</evidence>
<dbReference type="Proteomes" id="UP000324585">
    <property type="component" value="Unassembled WGS sequence"/>
</dbReference>
<dbReference type="EMBL" id="VRMN01000007">
    <property type="protein sequence ID" value="KAA8493454.1"/>
    <property type="molecule type" value="Genomic_DNA"/>
</dbReference>